<keyword evidence="3" id="KW-0812">Transmembrane</keyword>
<evidence type="ECO:0000256" key="1">
    <source>
        <dbReference type="ARBA" id="ARBA00004651"/>
    </source>
</evidence>
<keyword evidence="7" id="KW-0325">Glycoprotein</keyword>
<dbReference type="Proteomes" id="UP000504606">
    <property type="component" value="Unplaced"/>
</dbReference>
<dbReference type="GeneID" id="127749131"/>
<sequence length="604" mass="66707">MTVISDGPTPTPCCGWLDGAPRAGGVVLVGDVNHVRRMLNHVRADYPSLWNGSAFFLFALCAVPEVRPDSLLRWLASKHLRRAAVAVEQRFGAFTLDEVPLFAALPPYTGIVVCQRDVENLTAVDVWLPESGTLLRDGEDLFAPRASPLQECAQCPLIATHTTVQNTYAFDEAIITEAARIIMSRMGCRLEVHTHNEVDFSPNRTWVGSFRRVLSGRADIVMRYLWGTADRYIYFDPSSTMNVEILYVHIKVEEPTTELVHTLALECVVVLALAFLAAVNHGCMALSRSLGMGGGVRHPFLHALMGVWALYADQPGTDSSAAAWGRPLWTLLALLAVVLNCVRSSFFASCAMGIAPQYIRTFDELLRDDVTIACHDQLLLGYLHTISPHVVDCTEIMPYCMQRLTHNKGDFALLLNPAQLYLNLTVPERANIYPLEKPFSIQPIMLYFAKDLPQVEPFSRMLGRMHASGLILENYRKATNYGITEARGQLRDGLFEPQSLSMAVLGPVVAKLALLLLPLSVLCFIGEVVVGNLRPQNDVESERAEVADAERLLDTRGLDLTWTVAVTLRKDAVQEVSLVGWSREGATVSAQSVSPAPSPTSWWP</sequence>
<dbReference type="SUPFAM" id="SSF53850">
    <property type="entry name" value="Periplasmic binding protein-like II"/>
    <property type="match status" value="1"/>
</dbReference>
<name>A0A9C6TX94_FRAOC</name>
<keyword evidence="8" id="KW-1185">Reference proteome</keyword>
<dbReference type="PANTHER" id="PTHR42643:SF30">
    <property type="entry name" value="IONOTROPIC RECEPTOR 40A-RELATED"/>
    <property type="match status" value="1"/>
</dbReference>
<evidence type="ECO:0000313" key="8">
    <source>
        <dbReference type="Proteomes" id="UP000504606"/>
    </source>
</evidence>
<gene>
    <name evidence="9" type="primary">LOC127749131</name>
</gene>
<evidence type="ECO:0000256" key="5">
    <source>
        <dbReference type="ARBA" id="ARBA00023136"/>
    </source>
</evidence>
<dbReference type="GO" id="GO:0005886">
    <property type="term" value="C:plasma membrane"/>
    <property type="evidence" value="ECO:0007669"/>
    <property type="project" value="UniProtKB-SubCell"/>
</dbReference>
<accession>A0A9C6TX94</accession>
<dbReference type="AlphaFoldDB" id="A0A9C6TX94"/>
<comment type="subcellular location">
    <subcellularLocation>
        <location evidence="1">Cell membrane</location>
        <topology evidence="1">Multi-pass membrane protein</topology>
    </subcellularLocation>
</comment>
<keyword evidence="2" id="KW-1003">Cell membrane</keyword>
<proteinExistence type="predicted"/>
<keyword evidence="6" id="KW-0675">Receptor</keyword>
<evidence type="ECO:0000313" key="9">
    <source>
        <dbReference type="RefSeq" id="XP_052121941.1"/>
    </source>
</evidence>
<evidence type="ECO:0000256" key="3">
    <source>
        <dbReference type="ARBA" id="ARBA00022692"/>
    </source>
</evidence>
<evidence type="ECO:0000256" key="6">
    <source>
        <dbReference type="ARBA" id="ARBA00023170"/>
    </source>
</evidence>
<organism evidence="8 9">
    <name type="scientific">Frankliniella occidentalis</name>
    <name type="common">Western flower thrips</name>
    <name type="synonym">Euthrips occidentalis</name>
    <dbReference type="NCBI Taxonomy" id="133901"/>
    <lineage>
        <taxon>Eukaryota</taxon>
        <taxon>Metazoa</taxon>
        <taxon>Ecdysozoa</taxon>
        <taxon>Arthropoda</taxon>
        <taxon>Hexapoda</taxon>
        <taxon>Insecta</taxon>
        <taxon>Pterygota</taxon>
        <taxon>Neoptera</taxon>
        <taxon>Paraneoptera</taxon>
        <taxon>Thysanoptera</taxon>
        <taxon>Terebrantia</taxon>
        <taxon>Thripoidea</taxon>
        <taxon>Thripidae</taxon>
        <taxon>Frankliniella</taxon>
    </lineage>
</organism>
<dbReference type="OrthoDB" id="10673572at2759"/>
<protein>
    <submittedName>
        <fullName evidence="9">Uncharacterized protein LOC127749131</fullName>
    </submittedName>
</protein>
<dbReference type="RefSeq" id="XP_052121941.1">
    <property type="nucleotide sequence ID" value="XM_052265981.1"/>
</dbReference>
<dbReference type="InterPro" id="IPR052192">
    <property type="entry name" value="Insect_Ionotropic_Sensory_Rcpt"/>
</dbReference>
<reference evidence="9" key="1">
    <citation type="submission" date="2025-08" db="UniProtKB">
        <authorList>
            <consortium name="RefSeq"/>
        </authorList>
    </citation>
    <scope>IDENTIFICATION</scope>
    <source>
        <tissue evidence="9">Whole organism</tissue>
    </source>
</reference>
<evidence type="ECO:0000256" key="7">
    <source>
        <dbReference type="ARBA" id="ARBA00023180"/>
    </source>
</evidence>
<keyword evidence="5" id="KW-0472">Membrane</keyword>
<keyword evidence="4" id="KW-1133">Transmembrane helix</keyword>
<dbReference type="PANTHER" id="PTHR42643">
    <property type="entry name" value="IONOTROPIC RECEPTOR 20A-RELATED"/>
    <property type="match status" value="1"/>
</dbReference>
<evidence type="ECO:0000256" key="4">
    <source>
        <dbReference type="ARBA" id="ARBA00022989"/>
    </source>
</evidence>
<dbReference type="KEGG" id="foc:127749131"/>
<evidence type="ECO:0000256" key="2">
    <source>
        <dbReference type="ARBA" id="ARBA00022475"/>
    </source>
</evidence>